<feature type="compositionally biased region" description="Basic and acidic residues" evidence="1">
    <location>
        <begin position="90"/>
        <end position="104"/>
    </location>
</feature>
<protein>
    <submittedName>
        <fullName evidence="2">Uncharacterized protein</fullName>
    </submittedName>
</protein>
<evidence type="ECO:0000313" key="3">
    <source>
        <dbReference type="Proteomes" id="UP001199525"/>
    </source>
</evidence>
<name>A0ABS8I3C1_9NOSO</name>
<dbReference type="RefSeq" id="WP_229482866.1">
    <property type="nucleotide sequence ID" value="NZ_JAIVFQ010000002.1"/>
</dbReference>
<feature type="region of interest" description="Disordered" evidence="1">
    <location>
        <begin position="65"/>
        <end position="112"/>
    </location>
</feature>
<dbReference type="Proteomes" id="UP001199525">
    <property type="component" value="Unassembled WGS sequence"/>
</dbReference>
<evidence type="ECO:0000313" key="2">
    <source>
        <dbReference type="EMBL" id="MCC5598213.1"/>
    </source>
</evidence>
<evidence type="ECO:0000256" key="1">
    <source>
        <dbReference type="SAM" id="MobiDB-lite"/>
    </source>
</evidence>
<reference evidence="2 3" key="1">
    <citation type="journal article" date="2021" name="Microorganisms">
        <title>Genome Evolution of Filamentous Cyanobacterium Nostoc Species: From Facultative Symbiosis to Free Living.</title>
        <authorList>
            <person name="Huo D."/>
            <person name="Li H."/>
            <person name="Cai F."/>
            <person name="Guo X."/>
            <person name="Qiao Z."/>
            <person name="Wang W."/>
            <person name="Yu G."/>
            <person name="Li R."/>
        </authorList>
    </citation>
    <scope>NUCLEOTIDE SEQUENCE [LARGE SCALE GENOMIC DNA]</scope>
    <source>
        <strain evidence="2 3">CHAB 5714</strain>
    </source>
</reference>
<proteinExistence type="predicted"/>
<comment type="caution">
    <text evidence="2">The sequence shown here is derived from an EMBL/GenBank/DDBJ whole genome shotgun (WGS) entry which is preliminary data.</text>
</comment>
<keyword evidence="3" id="KW-1185">Reference proteome</keyword>
<organism evidence="2 3">
    <name type="scientific">Nostoc favosum CHAB5714</name>
    <dbReference type="NCBI Taxonomy" id="2780399"/>
    <lineage>
        <taxon>Bacteria</taxon>
        <taxon>Bacillati</taxon>
        <taxon>Cyanobacteriota</taxon>
        <taxon>Cyanophyceae</taxon>
        <taxon>Nostocales</taxon>
        <taxon>Nostocaceae</taxon>
        <taxon>Nostoc</taxon>
        <taxon>Nostoc favosum</taxon>
    </lineage>
</organism>
<gene>
    <name evidence="2" type="ORF">LC586_02905</name>
</gene>
<feature type="compositionally biased region" description="Low complexity" evidence="1">
    <location>
        <begin position="66"/>
        <end position="89"/>
    </location>
</feature>
<dbReference type="EMBL" id="JAIVFQ010000002">
    <property type="protein sequence ID" value="MCC5598213.1"/>
    <property type="molecule type" value="Genomic_DNA"/>
</dbReference>
<feature type="region of interest" description="Disordered" evidence="1">
    <location>
        <begin position="147"/>
        <end position="168"/>
    </location>
</feature>
<sequence>MDFIKKLISGILDFVTGLLRGKKKSNGYFLELDEAKDAAKDAAQEVASNVKKVAETVASNVKKVTATEAPEAPEASKPASLNGTKTAAAKGKEKSAAKGKEKPAKNPKPADVTLVQTAEGLKIEPGKNAKAAAAKVLKEEPKETTFAPKYLAPSATSSNGRRRPGANMSAYLDMARQVKTPG</sequence>
<accession>A0ABS8I3C1</accession>